<name>A0ACC0BT32_CATRO</name>
<reference evidence="2" key="1">
    <citation type="journal article" date="2023" name="Nat. Plants">
        <title>Single-cell RNA sequencing provides a high-resolution roadmap for understanding the multicellular compartmentation of specialized metabolism.</title>
        <authorList>
            <person name="Sun S."/>
            <person name="Shen X."/>
            <person name="Li Y."/>
            <person name="Li Y."/>
            <person name="Wang S."/>
            <person name="Li R."/>
            <person name="Zhang H."/>
            <person name="Shen G."/>
            <person name="Guo B."/>
            <person name="Wei J."/>
            <person name="Xu J."/>
            <person name="St-Pierre B."/>
            <person name="Chen S."/>
            <person name="Sun C."/>
        </authorList>
    </citation>
    <scope>NUCLEOTIDE SEQUENCE [LARGE SCALE GENOMIC DNA]</scope>
</reference>
<sequence>MACAACKWLGEPNDGDLIEEFGRITQTSSVEEYIDKYQELRSIIMNQMSQEIEGDPEEEFLMYKECKEESKETNMMQGTEELELLVNAMTEGGHNGTIGIKGRIKNKEVLILVDIGSNCSFVVAAL</sequence>
<gene>
    <name evidence="1" type="ORF">M9H77_06751</name>
</gene>
<proteinExistence type="predicted"/>
<keyword evidence="2" id="KW-1185">Reference proteome</keyword>
<protein>
    <submittedName>
        <fullName evidence="1">Uncharacterized protein</fullName>
    </submittedName>
</protein>
<accession>A0ACC0BT32</accession>
<organism evidence="1 2">
    <name type="scientific">Catharanthus roseus</name>
    <name type="common">Madagascar periwinkle</name>
    <name type="synonym">Vinca rosea</name>
    <dbReference type="NCBI Taxonomy" id="4058"/>
    <lineage>
        <taxon>Eukaryota</taxon>
        <taxon>Viridiplantae</taxon>
        <taxon>Streptophyta</taxon>
        <taxon>Embryophyta</taxon>
        <taxon>Tracheophyta</taxon>
        <taxon>Spermatophyta</taxon>
        <taxon>Magnoliopsida</taxon>
        <taxon>eudicotyledons</taxon>
        <taxon>Gunneridae</taxon>
        <taxon>Pentapetalae</taxon>
        <taxon>asterids</taxon>
        <taxon>lamiids</taxon>
        <taxon>Gentianales</taxon>
        <taxon>Apocynaceae</taxon>
        <taxon>Rauvolfioideae</taxon>
        <taxon>Vinceae</taxon>
        <taxon>Catharanthinae</taxon>
        <taxon>Catharanthus</taxon>
    </lineage>
</organism>
<dbReference type="EMBL" id="CM044702">
    <property type="protein sequence ID" value="KAI5675801.1"/>
    <property type="molecule type" value="Genomic_DNA"/>
</dbReference>
<evidence type="ECO:0000313" key="1">
    <source>
        <dbReference type="EMBL" id="KAI5675801.1"/>
    </source>
</evidence>
<evidence type="ECO:0000313" key="2">
    <source>
        <dbReference type="Proteomes" id="UP001060085"/>
    </source>
</evidence>
<comment type="caution">
    <text evidence="1">The sequence shown here is derived from an EMBL/GenBank/DDBJ whole genome shotgun (WGS) entry which is preliminary data.</text>
</comment>
<dbReference type="Proteomes" id="UP001060085">
    <property type="component" value="Linkage Group LG02"/>
</dbReference>